<evidence type="ECO:0000313" key="2">
    <source>
        <dbReference type="Proteomes" id="UP000829720"/>
    </source>
</evidence>
<dbReference type="AlphaFoldDB" id="A0A8T3DTU9"/>
<keyword evidence="2" id="KW-1185">Reference proteome</keyword>
<sequence length="165" mass="18030">MKPPSALKCATKRCASHACPRSFCLPFPLLSASLPHCFSLSSFNAFTNGDCSENGPRGSHLFAVRNDSSRARLRMDAVSKTSSQAPETSLPGVEFKHTGVPWDISGQQPAGEVRADPRLEEEWQDCQEGLRHRDGGRHHAYGLSSLFGTGYLRIKLSESLGKTLE</sequence>
<name>A0A8T3DTU9_9TELE</name>
<reference evidence="1" key="1">
    <citation type="submission" date="2021-01" db="EMBL/GenBank/DDBJ databases">
        <authorList>
            <person name="Zahm M."/>
            <person name="Roques C."/>
            <person name="Cabau C."/>
            <person name="Klopp C."/>
            <person name="Donnadieu C."/>
            <person name="Jouanno E."/>
            <person name="Lampietro C."/>
            <person name="Louis A."/>
            <person name="Herpin A."/>
            <person name="Echchiki A."/>
            <person name="Berthelot C."/>
            <person name="Parey E."/>
            <person name="Roest-Crollius H."/>
            <person name="Braasch I."/>
            <person name="Postlethwait J."/>
            <person name="Bobe J."/>
            <person name="Montfort J."/>
            <person name="Bouchez O."/>
            <person name="Begum T."/>
            <person name="Mejri S."/>
            <person name="Adams A."/>
            <person name="Chen W.-J."/>
            <person name="Guiguen Y."/>
        </authorList>
    </citation>
    <scope>NUCLEOTIDE SEQUENCE</scope>
    <source>
        <tissue evidence="1">Blood</tissue>
    </source>
</reference>
<dbReference type="Proteomes" id="UP000829720">
    <property type="component" value="Unassembled WGS sequence"/>
</dbReference>
<comment type="caution">
    <text evidence="1">The sequence shown here is derived from an EMBL/GenBank/DDBJ whole genome shotgun (WGS) entry which is preliminary data.</text>
</comment>
<dbReference type="EMBL" id="JAERUA010000004">
    <property type="protein sequence ID" value="KAI1900543.1"/>
    <property type="molecule type" value="Genomic_DNA"/>
</dbReference>
<evidence type="ECO:0000313" key="1">
    <source>
        <dbReference type="EMBL" id="KAI1900543.1"/>
    </source>
</evidence>
<accession>A0A8T3DTU9</accession>
<protein>
    <submittedName>
        <fullName evidence="1">Uncharacterized protein</fullName>
    </submittedName>
</protein>
<gene>
    <name evidence="1" type="ORF">AGOR_G00051010</name>
</gene>
<proteinExistence type="predicted"/>
<organism evidence="1 2">
    <name type="scientific">Albula goreensis</name>
    <dbReference type="NCBI Taxonomy" id="1534307"/>
    <lineage>
        <taxon>Eukaryota</taxon>
        <taxon>Metazoa</taxon>
        <taxon>Chordata</taxon>
        <taxon>Craniata</taxon>
        <taxon>Vertebrata</taxon>
        <taxon>Euteleostomi</taxon>
        <taxon>Actinopterygii</taxon>
        <taxon>Neopterygii</taxon>
        <taxon>Teleostei</taxon>
        <taxon>Albuliformes</taxon>
        <taxon>Albulidae</taxon>
        <taxon>Albula</taxon>
    </lineage>
</organism>